<protein>
    <recommendedName>
        <fullName evidence="2">Secretion system C-terminal sorting domain-containing protein</fullName>
    </recommendedName>
</protein>
<dbReference type="Pfam" id="PF18962">
    <property type="entry name" value="Por_Secre_tail"/>
    <property type="match status" value="1"/>
</dbReference>
<proteinExistence type="predicted"/>
<dbReference type="RefSeq" id="WP_014679528.1">
    <property type="nucleotide sequence ID" value="NC_017770.1"/>
</dbReference>
<dbReference type="KEGG" id="scn:Solca_1201"/>
<dbReference type="AlphaFoldDB" id="H8KTG4"/>
<dbReference type="EMBL" id="CP003349">
    <property type="protein sequence ID" value="AFD06301.1"/>
    <property type="molecule type" value="Genomic_DNA"/>
</dbReference>
<dbReference type="InterPro" id="IPR026444">
    <property type="entry name" value="Secre_tail"/>
</dbReference>
<keyword evidence="4" id="KW-1185">Reference proteome</keyword>
<dbReference type="NCBIfam" id="TIGR04183">
    <property type="entry name" value="Por_Secre_tail"/>
    <property type="match status" value="1"/>
</dbReference>
<evidence type="ECO:0000259" key="2">
    <source>
        <dbReference type="Pfam" id="PF18962"/>
    </source>
</evidence>
<organism evidence="3 4">
    <name type="scientific">Solitalea canadensis (strain ATCC 29591 / DSM 3403 / JCM 21819 / LMG 8368 / NBRC 15130 / NCIMB 12057 / USAM 9D)</name>
    <name type="common">Flexibacter canadensis</name>
    <dbReference type="NCBI Taxonomy" id="929556"/>
    <lineage>
        <taxon>Bacteria</taxon>
        <taxon>Pseudomonadati</taxon>
        <taxon>Bacteroidota</taxon>
        <taxon>Sphingobacteriia</taxon>
        <taxon>Sphingobacteriales</taxon>
        <taxon>Sphingobacteriaceae</taxon>
        <taxon>Solitalea</taxon>
    </lineage>
</organism>
<accession>H8KTG4</accession>
<feature type="chain" id="PRO_5003613393" description="Secretion system C-terminal sorting domain-containing protein" evidence="1">
    <location>
        <begin position="20"/>
        <end position="178"/>
    </location>
</feature>
<dbReference type="Proteomes" id="UP000007590">
    <property type="component" value="Chromosome"/>
</dbReference>
<evidence type="ECO:0000313" key="4">
    <source>
        <dbReference type="Proteomes" id="UP000007590"/>
    </source>
</evidence>
<dbReference type="HOGENOM" id="CLU_1509618_0_0_10"/>
<evidence type="ECO:0000256" key="1">
    <source>
        <dbReference type="SAM" id="SignalP"/>
    </source>
</evidence>
<dbReference type="OrthoDB" id="9806009at2"/>
<sequence length="178" mass="19941">MKKYVYIGMLLFIAFGVKAQVEVSSPGSANTLVKMDRQVVASGGGYCVTSQGVSFQHCFGEVIVQSLIQPNQLLTQGFEQPHLLINRFSEITKSKTFELILYPNPTSYLTKVKFVLKQPAKVKVVVMDGLGRILNSFSKNYELGAVEIPIDVKHLAIGGYYVQVYINNEKYERKLLIE</sequence>
<name>H8KTG4_SOLCM</name>
<dbReference type="STRING" id="929556.Solca_1201"/>
<keyword evidence="1" id="KW-0732">Signal</keyword>
<evidence type="ECO:0000313" key="3">
    <source>
        <dbReference type="EMBL" id="AFD06301.1"/>
    </source>
</evidence>
<reference evidence="3" key="1">
    <citation type="submission" date="2012-02" db="EMBL/GenBank/DDBJ databases">
        <title>The complete genome of Solitalea canadensis DSM 3403.</title>
        <authorList>
            <consortium name="US DOE Joint Genome Institute (JGI-PGF)"/>
            <person name="Lucas S."/>
            <person name="Copeland A."/>
            <person name="Lapidus A."/>
            <person name="Glavina del Rio T."/>
            <person name="Dalin E."/>
            <person name="Tice H."/>
            <person name="Bruce D."/>
            <person name="Goodwin L."/>
            <person name="Pitluck S."/>
            <person name="Peters L."/>
            <person name="Ovchinnikova G."/>
            <person name="Lu M."/>
            <person name="Kyrpides N."/>
            <person name="Mavromatis K."/>
            <person name="Ivanova N."/>
            <person name="Brettin T."/>
            <person name="Detter J.C."/>
            <person name="Han C."/>
            <person name="Larimer F."/>
            <person name="Land M."/>
            <person name="Hauser L."/>
            <person name="Markowitz V."/>
            <person name="Cheng J.-F."/>
            <person name="Hugenholtz P."/>
            <person name="Woyke T."/>
            <person name="Wu D."/>
            <person name="Spring S."/>
            <person name="Schroeder M."/>
            <person name="Kopitz M."/>
            <person name="Brambilla E."/>
            <person name="Klenk H.-P."/>
            <person name="Eisen J.A."/>
        </authorList>
    </citation>
    <scope>NUCLEOTIDE SEQUENCE</scope>
    <source>
        <strain evidence="3">DSM 3403</strain>
    </source>
</reference>
<gene>
    <name evidence="3" type="ordered locus">Solca_1201</name>
</gene>
<feature type="domain" description="Secretion system C-terminal sorting" evidence="2">
    <location>
        <begin position="101"/>
        <end position="177"/>
    </location>
</feature>
<dbReference type="eggNOG" id="ENOG50332XU">
    <property type="taxonomic scope" value="Bacteria"/>
</dbReference>
<feature type="signal peptide" evidence="1">
    <location>
        <begin position="1"/>
        <end position="19"/>
    </location>
</feature>